<reference evidence="2" key="1">
    <citation type="submission" date="2019-12" db="EMBL/GenBank/DDBJ databases">
        <title>Genome sequencing and annotation of Brassica cretica.</title>
        <authorList>
            <person name="Studholme D.J."/>
            <person name="Sarris P.F."/>
        </authorList>
    </citation>
    <scope>NUCLEOTIDE SEQUENCE</scope>
    <source>
        <strain evidence="3">PFS-001/15</strain>
        <strain evidence="2">PFS-102/07</strain>
        <tissue evidence="2">Leaf</tissue>
    </source>
</reference>
<keyword evidence="1" id="KW-0472">Membrane</keyword>
<evidence type="ECO:0000313" key="3">
    <source>
        <dbReference type="EMBL" id="KAF2597010.1"/>
    </source>
</evidence>
<dbReference type="EMBL" id="QGKW02000717">
    <property type="protein sequence ID" value="KAF2597010.1"/>
    <property type="molecule type" value="Genomic_DNA"/>
</dbReference>
<keyword evidence="1" id="KW-1133">Transmembrane helix</keyword>
<feature type="transmembrane region" description="Helical" evidence="1">
    <location>
        <begin position="64"/>
        <end position="85"/>
    </location>
</feature>
<protein>
    <submittedName>
        <fullName evidence="2">Uncharacterized protein</fullName>
    </submittedName>
</protein>
<feature type="transmembrane region" description="Helical" evidence="1">
    <location>
        <begin position="97"/>
        <end position="116"/>
    </location>
</feature>
<keyword evidence="1" id="KW-0812">Transmembrane</keyword>
<gene>
    <name evidence="3" type="ORF">F2Q68_00008698</name>
    <name evidence="2" type="ORF">F2Q70_00015775</name>
</gene>
<evidence type="ECO:0000313" key="2">
    <source>
        <dbReference type="EMBL" id="KAF2560771.1"/>
    </source>
</evidence>
<sequence>MTVEISNQKYFLLLGWVSPSLAVRESSNNLLRVRLLRVVTVALLGLDLVVRGSRVSSAPLRDLVAVRVGVVLSCCVEFVLALAVTEVGSSRFLCSKLGLSWAIGLIPCLTIVYSGGGSNLQLTSPNDGIIGCVLLLVLPVRRCVFQGLRSPFSPVCSWQLRPHSALASPWVLHCFARARL</sequence>
<accession>A0A3N6SET3</accession>
<comment type="caution">
    <text evidence="2">The sequence shown here is derived from an EMBL/GenBank/DDBJ whole genome shotgun (WGS) entry which is preliminary data.</text>
</comment>
<organism evidence="2">
    <name type="scientific">Brassica cretica</name>
    <name type="common">Mustard</name>
    <dbReference type="NCBI Taxonomy" id="69181"/>
    <lineage>
        <taxon>Eukaryota</taxon>
        <taxon>Viridiplantae</taxon>
        <taxon>Streptophyta</taxon>
        <taxon>Embryophyta</taxon>
        <taxon>Tracheophyta</taxon>
        <taxon>Spermatophyta</taxon>
        <taxon>Magnoliopsida</taxon>
        <taxon>eudicotyledons</taxon>
        <taxon>Gunneridae</taxon>
        <taxon>Pentapetalae</taxon>
        <taxon>rosids</taxon>
        <taxon>malvids</taxon>
        <taxon>Brassicales</taxon>
        <taxon>Brassicaceae</taxon>
        <taxon>Brassiceae</taxon>
        <taxon>Brassica</taxon>
    </lineage>
</organism>
<dbReference type="EMBL" id="QGKY02001250">
    <property type="protein sequence ID" value="KAF2560771.1"/>
    <property type="molecule type" value="Genomic_DNA"/>
</dbReference>
<proteinExistence type="predicted"/>
<dbReference type="AlphaFoldDB" id="A0A3N6SET3"/>
<evidence type="ECO:0000256" key="1">
    <source>
        <dbReference type="SAM" id="Phobius"/>
    </source>
</evidence>
<name>A0A3N6SET3_BRACR</name>
<dbReference type="Proteomes" id="UP000712281">
    <property type="component" value="Unassembled WGS sequence"/>
</dbReference>